<dbReference type="GO" id="GO:0000122">
    <property type="term" value="P:negative regulation of transcription by RNA polymerase II"/>
    <property type="evidence" value="ECO:0007669"/>
    <property type="project" value="TreeGrafter"/>
</dbReference>
<dbReference type="Gene3D" id="3.30.1370.50">
    <property type="entry name" value="R3H-like domain"/>
    <property type="match status" value="1"/>
</dbReference>
<organism evidence="11 12">
    <name type="scientific">Plectus sambesii</name>
    <dbReference type="NCBI Taxonomy" id="2011161"/>
    <lineage>
        <taxon>Eukaryota</taxon>
        <taxon>Metazoa</taxon>
        <taxon>Ecdysozoa</taxon>
        <taxon>Nematoda</taxon>
        <taxon>Chromadorea</taxon>
        <taxon>Plectida</taxon>
        <taxon>Plectina</taxon>
        <taxon>Plectoidea</taxon>
        <taxon>Plectidae</taxon>
        <taxon>Plectus</taxon>
    </lineage>
</organism>
<dbReference type="InterPro" id="IPR034078">
    <property type="entry name" value="NFX1_fam"/>
</dbReference>
<dbReference type="CDD" id="cd06008">
    <property type="entry name" value="NF-X1-zinc-finger"/>
    <property type="match status" value="1"/>
</dbReference>
<dbReference type="InterPro" id="IPR036867">
    <property type="entry name" value="R3H_dom_sf"/>
</dbReference>
<evidence type="ECO:0000256" key="1">
    <source>
        <dbReference type="ARBA" id="ARBA00004123"/>
    </source>
</evidence>
<dbReference type="Pfam" id="PF01424">
    <property type="entry name" value="R3H"/>
    <property type="match status" value="1"/>
</dbReference>
<dbReference type="Proteomes" id="UP000887566">
    <property type="component" value="Unplaced"/>
</dbReference>
<keyword evidence="11" id="KW-1185">Reference proteome</keyword>
<evidence type="ECO:0000313" key="11">
    <source>
        <dbReference type="Proteomes" id="UP000887566"/>
    </source>
</evidence>
<evidence type="ECO:0000259" key="10">
    <source>
        <dbReference type="PROSITE" id="PS51061"/>
    </source>
</evidence>
<dbReference type="WBParaSite" id="PSAMB.scaffold39size102378.g3571.t1">
    <property type="protein sequence ID" value="PSAMB.scaffold39size102378.g3571.t1"/>
    <property type="gene ID" value="PSAMB.scaffold39size102378.g3571"/>
</dbReference>
<keyword evidence="6" id="KW-0862">Zinc</keyword>
<evidence type="ECO:0000256" key="3">
    <source>
        <dbReference type="ARBA" id="ARBA00022723"/>
    </source>
</evidence>
<reference evidence="12" key="1">
    <citation type="submission" date="2022-11" db="UniProtKB">
        <authorList>
            <consortium name="WormBaseParasite"/>
        </authorList>
    </citation>
    <scope>IDENTIFICATION</scope>
</reference>
<name>A0A914WH11_9BILA</name>
<keyword evidence="4" id="KW-0677">Repeat</keyword>
<dbReference type="PROSITE" id="PS51061">
    <property type="entry name" value="R3H"/>
    <property type="match status" value="1"/>
</dbReference>
<dbReference type="InterPro" id="IPR001374">
    <property type="entry name" value="R3H_dom"/>
</dbReference>
<evidence type="ECO:0000256" key="2">
    <source>
        <dbReference type="ARBA" id="ARBA00007269"/>
    </source>
</evidence>
<evidence type="ECO:0000256" key="8">
    <source>
        <dbReference type="ARBA" id="ARBA00023163"/>
    </source>
</evidence>
<dbReference type="GO" id="GO:0000977">
    <property type="term" value="F:RNA polymerase II transcription regulatory region sequence-specific DNA binding"/>
    <property type="evidence" value="ECO:0007669"/>
    <property type="project" value="TreeGrafter"/>
</dbReference>
<protein>
    <submittedName>
        <fullName evidence="12">R3H domain-containing protein</fullName>
    </submittedName>
</protein>
<dbReference type="GO" id="GO:0000981">
    <property type="term" value="F:DNA-binding transcription factor activity, RNA polymerase II-specific"/>
    <property type="evidence" value="ECO:0007669"/>
    <property type="project" value="TreeGrafter"/>
</dbReference>
<accession>A0A914WH11</accession>
<dbReference type="GO" id="GO:0008270">
    <property type="term" value="F:zinc ion binding"/>
    <property type="evidence" value="ECO:0007669"/>
    <property type="project" value="UniProtKB-KW"/>
</dbReference>
<dbReference type="GO" id="GO:0005634">
    <property type="term" value="C:nucleus"/>
    <property type="evidence" value="ECO:0007669"/>
    <property type="project" value="UniProtKB-SubCell"/>
</dbReference>
<dbReference type="InterPro" id="IPR000967">
    <property type="entry name" value="Znf_NFX1"/>
</dbReference>
<evidence type="ECO:0000256" key="7">
    <source>
        <dbReference type="ARBA" id="ARBA00023015"/>
    </source>
</evidence>
<evidence type="ECO:0000256" key="5">
    <source>
        <dbReference type="ARBA" id="ARBA00022771"/>
    </source>
</evidence>
<comment type="similarity">
    <text evidence="2">Belongs to the NFX1 family.</text>
</comment>
<proteinExistence type="inferred from homology"/>
<evidence type="ECO:0000256" key="9">
    <source>
        <dbReference type="ARBA" id="ARBA00023242"/>
    </source>
</evidence>
<sequence length="319" mass="34931">MRSNIPCYLKDVSCGKPCEKNLSCGVHRCPRICHPGECIAEGEECRQPCSVMREACGHSCGLPCHGKTDCPQSSCASQVQVSCGCGRKSAKMCCSEVDKTNAKAQAARAIDAKASNGSVVILERQDSADRYKCLPCDSECSRAQRNRKLAMALELDRDDDNACPTPGEPTYTDFLRTQAKTNPPLVLDVENALIQLVQSTESQRTNTTRNHVFRPMVADMRRLIHEYAAYFRVETLSYDPEPQRNVVASAKRGQSFVPNTLLSSFIPKTVPKIAPPPQKSAWGTTSETKEKFASSAIPAEGMQTLTSATTVVRRLPPVD</sequence>
<evidence type="ECO:0000256" key="4">
    <source>
        <dbReference type="ARBA" id="ARBA00022737"/>
    </source>
</evidence>
<keyword evidence="3" id="KW-0479">Metal-binding</keyword>
<dbReference type="SMART" id="SM00438">
    <property type="entry name" value="ZnF_NFX"/>
    <property type="match status" value="2"/>
</dbReference>
<feature type="domain" description="R3H" evidence="10">
    <location>
        <begin position="183"/>
        <end position="252"/>
    </location>
</feature>
<keyword evidence="9" id="KW-0539">Nucleus</keyword>
<evidence type="ECO:0000313" key="12">
    <source>
        <dbReference type="WBParaSite" id="PSAMB.scaffold39size102378.g3571.t1"/>
    </source>
</evidence>
<comment type="subcellular location">
    <subcellularLocation>
        <location evidence="1">Nucleus</location>
    </subcellularLocation>
</comment>
<dbReference type="PANTHER" id="PTHR12360">
    <property type="entry name" value="NUCLEAR TRANSCRIPTION FACTOR, X-BOX BINDING 1 NFX1"/>
    <property type="match status" value="1"/>
</dbReference>
<keyword evidence="5" id="KW-0863">Zinc-finger</keyword>
<dbReference type="SUPFAM" id="SSF82708">
    <property type="entry name" value="R3H domain"/>
    <property type="match status" value="1"/>
</dbReference>
<dbReference type="SMART" id="SM00393">
    <property type="entry name" value="R3H"/>
    <property type="match status" value="1"/>
</dbReference>
<dbReference type="AlphaFoldDB" id="A0A914WH11"/>
<dbReference type="PANTHER" id="PTHR12360:SF12">
    <property type="entry name" value="TRANSCRIPTIONAL REPRESSOR NF-X1"/>
    <property type="match status" value="1"/>
</dbReference>
<evidence type="ECO:0000256" key="6">
    <source>
        <dbReference type="ARBA" id="ARBA00022833"/>
    </source>
</evidence>
<keyword evidence="8" id="KW-0804">Transcription</keyword>
<keyword evidence="7" id="KW-0805">Transcription regulation</keyword>